<protein>
    <submittedName>
        <fullName evidence="2">Uncharacterized protein</fullName>
    </submittedName>
</protein>
<feature type="compositionally biased region" description="Polar residues" evidence="1">
    <location>
        <begin position="64"/>
        <end position="73"/>
    </location>
</feature>
<dbReference type="InterPro" id="IPR053203">
    <property type="entry name" value="Cisplatin_resist-associated"/>
</dbReference>
<evidence type="ECO:0000313" key="2">
    <source>
        <dbReference type="EMBL" id="PNS16015.1"/>
    </source>
</evidence>
<organism evidence="2 3">
    <name type="scientific">Sphaceloma murrayae</name>
    <dbReference type="NCBI Taxonomy" id="2082308"/>
    <lineage>
        <taxon>Eukaryota</taxon>
        <taxon>Fungi</taxon>
        <taxon>Dikarya</taxon>
        <taxon>Ascomycota</taxon>
        <taxon>Pezizomycotina</taxon>
        <taxon>Dothideomycetes</taxon>
        <taxon>Dothideomycetidae</taxon>
        <taxon>Myriangiales</taxon>
        <taxon>Elsinoaceae</taxon>
        <taxon>Sphaceloma</taxon>
    </lineage>
</organism>
<reference evidence="2 3" key="1">
    <citation type="submission" date="2017-06" db="EMBL/GenBank/DDBJ databases">
        <title>Draft genome sequence of a variant of Elsinoe murrayae.</title>
        <authorList>
            <person name="Cheng Q."/>
        </authorList>
    </citation>
    <scope>NUCLEOTIDE SEQUENCE [LARGE SCALE GENOMIC DNA]</scope>
    <source>
        <strain evidence="2 3">CQ-2017a</strain>
    </source>
</reference>
<dbReference type="PANTHER" id="PTHR34693">
    <property type="entry name" value="PROTEIN PAR32"/>
    <property type="match status" value="1"/>
</dbReference>
<evidence type="ECO:0000256" key="1">
    <source>
        <dbReference type="SAM" id="MobiDB-lite"/>
    </source>
</evidence>
<feature type="region of interest" description="Disordered" evidence="1">
    <location>
        <begin position="20"/>
        <end position="82"/>
    </location>
</feature>
<dbReference type="Pfam" id="PF12223">
    <property type="entry name" value="DUF3602"/>
    <property type="match status" value="1"/>
</dbReference>
<feature type="compositionally biased region" description="Basic and acidic residues" evidence="1">
    <location>
        <begin position="124"/>
        <end position="149"/>
    </location>
</feature>
<dbReference type="PANTHER" id="PTHR34693:SF5">
    <property type="match status" value="1"/>
</dbReference>
<dbReference type="Proteomes" id="UP000243797">
    <property type="component" value="Unassembled WGS sequence"/>
</dbReference>
<evidence type="ECO:0000313" key="3">
    <source>
        <dbReference type="Proteomes" id="UP000243797"/>
    </source>
</evidence>
<sequence>MPYGRGGAGNFEAAAAAKQLAQERAANDVEAQKSTEDHLSDVLSEAKPPAQYAHSGRGGAGNYYSPQELSKTGQFEGGTAGLEEASIPTSAASKIQAKIQATLPAYRGRGGAGNYETSAADSAEAARSKAVEEEKEEQKIRESIAKDVETGLAKPQKAKLPGFE</sequence>
<dbReference type="OrthoDB" id="4159136at2759"/>
<feature type="region of interest" description="Disordered" evidence="1">
    <location>
        <begin position="106"/>
        <end position="164"/>
    </location>
</feature>
<name>A0A2K1QLI4_9PEZI</name>
<keyword evidence="3" id="KW-1185">Reference proteome</keyword>
<dbReference type="AlphaFoldDB" id="A0A2K1QLI4"/>
<dbReference type="InParanoid" id="A0A2K1QLI4"/>
<dbReference type="InterPro" id="IPR022024">
    <property type="entry name" value="DUF3602"/>
</dbReference>
<comment type="caution">
    <text evidence="2">The sequence shown here is derived from an EMBL/GenBank/DDBJ whole genome shotgun (WGS) entry which is preliminary data.</text>
</comment>
<dbReference type="EMBL" id="NKHZ01000060">
    <property type="protein sequence ID" value="PNS16015.1"/>
    <property type="molecule type" value="Genomic_DNA"/>
</dbReference>
<feature type="compositionally biased region" description="Basic and acidic residues" evidence="1">
    <location>
        <begin position="25"/>
        <end position="40"/>
    </location>
</feature>
<accession>A0A2K1QLI4</accession>
<gene>
    <name evidence="2" type="ORF">CAC42_4416</name>
</gene>
<proteinExistence type="predicted"/>